<evidence type="ECO:0000259" key="6">
    <source>
        <dbReference type="Pfam" id="PF01490"/>
    </source>
</evidence>
<comment type="subcellular location">
    <subcellularLocation>
        <location evidence="1">Membrane</location>
        <topology evidence="1">Multi-pass membrane protein</topology>
    </subcellularLocation>
</comment>
<feature type="transmembrane region" description="Helical" evidence="5">
    <location>
        <begin position="308"/>
        <end position="327"/>
    </location>
</feature>
<dbReference type="PANTHER" id="PTHR22950:SF217">
    <property type="entry name" value="AMINO ACID TRANSPORTER TRANSMEMBRANE DOMAIN-CONTAINING PROTEIN"/>
    <property type="match status" value="1"/>
</dbReference>
<feature type="transmembrane region" description="Helical" evidence="5">
    <location>
        <begin position="153"/>
        <end position="179"/>
    </location>
</feature>
<keyword evidence="2 5" id="KW-0812">Transmembrane</keyword>
<dbReference type="InterPro" id="IPR013057">
    <property type="entry name" value="AA_transpt_TM"/>
</dbReference>
<dbReference type="AlphaFoldDB" id="A0A0B1SB06"/>
<keyword evidence="4 5" id="KW-0472">Membrane</keyword>
<dbReference type="Proteomes" id="UP000053660">
    <property type="component" value="Unassembled WGS sequence"/>
</dbReference>
<dbReference type="GO" id="GO:0005774">
    <property type="term" value="C:vacuolar membrane"/>
    <property type="evidence" value="ECO:0007669"/>
    <property type="project" value="TreeGrafter"/>
</dbReference>
<organism evidence="7 8">
    <name type="scientific">Oesophagostomum dentatum</name>
    <name type="common">Nodular worm</name>
    <dbReference type="NCBI Taxonomy" id="61180"/>
    <lineage>
        <taxon>Eukaryota</taxon>
        <taxon>Metazoa</taxon>
        <taxon>Ecdysozoa</taxon>
        <taxon>Nematoda</taxon>
        <taxon>Chromadorea</taxon>
        <taxon>Rhabditida</taxon>
        <taxon>Rhabditina</taxon>
        <taxon>Rhabditomorpha</taxon>
        <taxon>Strongyloidea</taxon>
        <taxon>Strongylidae</taxon>
        <taxon>Oesophagostomum</taxon>
    </lineage>
</organism>
<feature type="transmembrane region" description="Helical" evidence="5">
    <location>
        <begin position="81"/>
        <end position="102"/>
    </location>
</feature>
<name>A0A0B1SB06_OESDE</name>
<dbReference type="Pfam" id="PF01490">
    <property type="entry name" value="Aa_trans"/>
    <property type="match status" value="1"/>
</dbReference>
<keyword evidence="8" id="KW-1185">Reference proteome</keyword>
<evidence type="ECO:0000256" key="2">
    <source>
        <dbReference type="ARBA" id="ARBA00022692"/>
    </source>
</evidence>
<feature type="transmembrane region" description="Helical" evidence="5">
    <location>
        <begin position="270"/>
        <end position="296"/>
    </location>
</feature>
<dbReference type="EMBL" id="KN600717">
    <property type="protein sequence ID" value="KHJ80420.1"/>
    <property type="molecule type" value="Genomic_DNA"/>
</dbReference>
<feature type="transmembrane region" description="Helical" evidence="5">
    <location>
        <begin position="199"/>
        <end position="228"/>
    </location>
</feature>
<gene>
    <name evidence="7" type="ORF">OESDEN_19905</name>
</gene>
<evidence type="ECO:0000256" key="1">
    <source>
        <dbReference type="ARBA" id="ARBA00004141"/>
    </source>
</evidence>
<sequence>MRTVSKCSKISNNFRWVVNIVLIILQFGITSIYYLFVLDHLKEIIDVLWPENGIARESWFFIVLPAFLLLSMVRNIHVMSWFCFFGNVLMAASLVIILYKVFSAPHIHTSKLPAFTDFKGTVMAAGAILYALEGQALVLPLENKMKHPKEMAGWTGVLTTGISLVTIIYAYCGFFGYITYGNDVAPSITLNLSNSPIDFSVKVMLMLVVFVSYLLQEFPVVQMLFPYIKRPLRARKVRRAYIISLEMLFRVVFVFITLIISHTIPNLDDIIPLFGGSAGMTLSLVFPPTLETVAFFSEWWHNKPRYYAIWRIGSNIFCFTLGLFFVITGTQANVEKILSR</sequence>
<feature type="transmembrane region" description="Helical" evidence="5">
    <location>
        <begin position="122"/>
        <end position="141"/>
    </location>
</feature>
<accession>A0A0B1SB06</accession>
<feature type="transmembrane region" description="Helical" evidence="5">
    <location>
        <begin position="240"/>
        <end position="264"/>
    </location>
</feature>
<dbReference type="GO" id="GO:0015179">
    <property type="term" value="F:L-amino acid transmembrane transporter activity"/>
    <property type="evidence" value="ECO:0007669"/>
    <property type="project" value="TreeGrafter"/>
</dbReference>
<feature type="domain" description="Amino acid transporter transmembrane" evidence="6">
    <location>
        <begin position="12"/>
        <end position="330"/>
    </location>
</feature>
<evidence type="ECO:0000313" key="7">
    <source>
        <dbReference type="EMBL" id="KHJ80420.1"/>
    </source>
</evidence>
<feature type="transmembrane region" description="Helical" evidence="5">
    <location>
        <begin position="16"/>
        <end position="38"/>
    </location>
</feature>
<evidence type="ECO:0000313" key="8">
    <source>
        <dbReference type="Proteomes" id="UP000053660"/>
    </source>
</evidence>
<evidence type="ECO:0000256" key="5">
    <source>
        <dbReference type="SAM" id="Phobius"/>
    </source>
</evidence>
<proteinExistence type="predicted"/>
<feature type="transmembrane region" description="Helical" evidence="5">
    <location>
        <begin position="58"/>
        <end position="74"/>
    </location>
</feature>
<evidence type="ECO:0000256" key="4">
    <source>
        <dbReference type="ARBA" id="ARBA00023136"/>
    </source>
</evidence>
<dbReference type="PANTHER" id="PTHR22950">
    <property type="entry name" value="AMINO ACID TRANSPORTER"/>
    <property type="match status" value="1"/>
</dbReference>
<keyword evidence="3 5" id="KW-1133">Transmembrane helix</keyword>
<protein>
    <submittedName>
        <fullName evidence="7">Transmembrane amino acid transporter protein</fullName>
    </submittedName>
</protein>
<dbReference type="OrthoDB" id="1684102at2759"/>
<reference evidence="7 8" key="1">
    <citation type="submission" date="2014-03" db="EMBL/GenBank/DDBJ databases">
        <title>Draft genome of the hookworm Oesophagostomum dentatum.</title>
        <authorList>
            <person name="Mitreva M."/>
        </authorList>
    </citation>
    <scope>NUCLEOTIDE SEQUENCE [LARGE SCALE GENOMIC DNA]</scope>
    <source>
        <strain evidence="7 8">OD-Hann</strain>
    </source>
</reference>
<evidence type="ECO:0000256" key="3">
    <source>
        <dbReference type="ARBA" id="ARBA00022989"/>
    </source>
</evidence>